<dbReference type="AlphaFoldDB" id="H8FWQ1"/>
<accession>H8FWQ1</accession>
<gene>
    <name evidence="1" type="ORF">PHAMO_470040</name>
</gene>
<dbReference type="STRING" id="1150626.PHAMO_470040"/>
<comment type="caution">
    <text evidence="1">The sequence shown here is derived from an EMBL/GenBank/DDBJ whole genome shotgun (WGS) entry which is preliminary data.</text>
</comment>
<evidence type="ECO:0000313" key="2">
    <source>
        <dbReference type="Proteomes" id="UP000004169"/>
    </source>
</evidence>
<dbReference type="Proteomes" id="UP000004169">
    <property type="component" value="Unassembled WGS sequence"/>
</dbReference>
<organism evidence="1 2">
    <name type="scientific">Magnetospirillum molischianum DSM 120</name>
    <dbReference type="NCBI Taxonomy" id="1150626"/>
    <lineage>
        <taxon>Bacteria</taxon>
        <taxon>Pseudomonadati</taxon>
        <taxon>Pseudomonadota</taxon>
        <taxon>Alphaproteobacteria</taxon>
        <taxon>Rhodospirillales</taxon>
        <taxon>Rhodospirillaceae</taxon>
        <taxon>Magnetospirillum</taxon>
    </lineage>
</organism>
<proteinExistence type="predicted"/>
<evidence type="ECO:0000313" key="1">
    <source>
        <dbReference type="EMBL" id="CCG42789.1"/>
    </source>
</evidence>
<protein>
    <submittedName>
        <fullName evidence="1">Uncharacterized protein</fullName>
    </submittedName>
</protein>
<name>H8FWQ1_MAGML</name>
<dbReference type="EMBL" id="CAHP01000042">
    <property type="protein sequence ID" value="CCG42789.1"/>
    <property type="molecule type" value="Genomic_DNA"/>
</dbReference>
<sequence>MLIFVKISDECGILCKKKLKLHLRYLLGRKRLEMLSKPGLFSSPYETPYPPPAER</sequence>
<reference evidence="1 2" key="1">
    <citation type="journal article" date="2012" name="J. Bacteriol.">
        <title>Draft Genome Sequence of the Purple Photosynthetic Bacterium Phaeospirillum molischianum DSM120, a Particularly Versatile Bacterium.</title>
        <authorList>
            <person name="Duquesne K."/>
            <person name="Prima V."/>
            <person name="Ji B."/>
            <person name="Rouy Z."/>
            <person name="Medigue C."/>
            <person name="Talla E."/>
            <person name="Sturgis J.N."/>
        </authorList>
    </citation>
    <scope>NUCLEOTIDE SEQUENCE [LARGE SCALE GENOMIC DNA]</scope>
    <source>
        <strain evidence="2">DSM120</strain>
    </source>
</reference>
<keyword evidence="2" id="KW-1185">Reference proteome</keyword>